<feature type="domain" description="Plant heme peroxidase family profile" evidence="19">
    <location>
        <begin position="104"/>
        <end position="355"/>
    </location>
</feature>
<evidence type="ECO:0000256" key="11">
    <source>
        <dbReference type="ARBA" id="ARBA00023002"/>
    </source>
</evidence>
<comment type="similarity">
    <text evidence="3">Belongs to the peroxidase family. Ascorbate peroxidase subfamily.</text>
</comment>
<feature type="chain" id="PRO_5037550814" description="peroxidase" evidence="18">
    <location>
        <begin position="28"/>
        <end position="355"/>
    </location>
</feature>
<dbReference type="PANTHER" id="PTHR31517:SF59">
    <property type="entry name" value="PEROXIDASE"/>
    <property type="match status" value="1"/>
</dbReference>
<comment type="caution">
    <text evidence="20">The sequence shown here is derived from an EMBL/GenBank/DDBJ whole genome shotgun (WGS) entry which is preliminary data.</text>
</comment>
<evidence type="ECO:0000256" key="18">
    <source>
        <dbReference type="SAM" id="SignalP"/>
    </source>
</evidence>
<evidence type="ECO:0000256" key="1">
    <source>
        <dbReference type="ARBA" id="ARBA00000189"/>
    </source>
</evidence>
<keyword evidence="14" id="KW-0376">Hydrogen peroxide</keyword>
<comment type="catalytic activity">
    <reaction evidence="1">
        <text>2 a phenolic donor + H2O2 = 2 a phenolic radical donor + 2 H2O</text>
        <dbReference type="Rhea" id="RHEA:56136"/>
        <dbReference type="ChEBI" id="CHEBI:15377"/>
        <dbReference type="ChEBI" id="CHEBI:16240"/>
        <dbReference type="ChEBI" id="CHEBI:139520"/>
        <dbReference type="ChEBI" id="CHEBI:139521"/>
        <dbReference type="EC" id="1.11.1.7"/>
    </reaction>
</comment>
<feature type="binding site" description="axial binding residue" evidence="16">
    <location>
        <position position="220"/>
    </location>
    <ligand>
        <name>heme b</name>
        <dbReference type="ChEBI" id="CHEBI:60344"/>
    </ligand>
    <ligandPart>
        <name>Fe</name>
        <dbReference type="ChEBI" id="CHEBI:18248"/>
    </ligandPart>
</feature>
<evidence type="ECO:0000313" key="20">
    <source>
        <dbReference type="EMBL" id="KAG6682307.1"/>
    </source>
</evidence>
<dbReference type="FunFam" id="1.10.420.10:FF:000007">
    <property type="entry name" value="Peroxidase"/>
    <property type="match status" value="1"/>
</dbReference>
<dbReference type="InterPro" id="IPR000823">
    <property type="entry name" value="Peroxidase_pln"/>
</dbReference>
<feature type="binding site" evidence="16">
    <location>
        <position position="272"/>
    </location>
    <ligand>
        <name>Ca(2+)</name>
        <dbReference type="ChEBI" id="CHEBI:29108"/>
        <label>2</label>
    </ligand>
</feature>
<feature type="signal peptide" evidence="18">
    <location>
        <begin position="1"/>
        <end position="27"/>
    </location>
</feature>
<feature type="disulfide bond" evidence="17">
    <location>
        <begin position="150"/>
        <end position="351"/>
    </location>
</feature>
<evidence type="ECO:0000256" key="7">
    <source>
        <dbReference type="ARBA" id="ARBA00022617"/>
    </source>
</evidence>
<protein>
    <recommendedName>
        <fullName evidence="4">peroxidase</fullName>
        <ecNumber evidence="4">1.11.1.7</ecNumber>
    </recommendedName>
</protein>
<evidence type="ECO:0000256" key="17">
    <source>
        <dbReference type="PIRSR" id="PIRSR600823-5"/>
    </source>
</evidence>
<keyword evidence="8 16" id="KW-0479">Metal-binding</keyword>
<keyword evidence="7" id="KW-0349">Heme</keyword>
<keyword evidence="13 17" id="KW-1015">Disulfide bond</keyword>
<evidence type="ECO:0000256" key="9">
    <source>
        <dbReference type="ARBA" id="ARBA00022729"/>
    </source>
</evidence>
<dbReference type="GO" id="GO:0042744">
    <property type="term" value="P:hydrogen peroxide catabolic process"/>
    <property type="evidence" value="ECO:0007669"/>
    <property type="project" value="UniProtKB-KW"/>
</dbReference>
<evidence type="ECO:0000256" key="8">
    <source>
        <dbReference type="ARBA" id="ARBA00022723"/>
    </source>
</evidence>
<dbReference type="GO" id="GO:0006979">
    <property type="term" value="P:response to oxidative stress"/>
    <property type="evidence" value="ECO:0007669"/>
    <property type="project" value="InterPro"/>
</dbReference>
<accession>A0A922AP21</accession>
<dbReference type="InterPro" id="IPR033905">
    <property type="entry name" value="Secretory_peroxidase"/>
</dbReference>
<evidence type="ECO:0000256" key="10">
    <source>
        <dbReference type="ARBA" id="ARBA00022837"/>
    </source>
</evidence>
<keyword evidence="5" id="KW-0964">Secreted</keyword>
<dbReference type="AlphaFoldDB" id="A0A922AP21"/>
<evidence type="ECO:0000256" key="12">
    <source>
        <dbReference type="ARBA" id="ARBA00023004"/>
    </source>
</evidence>
<comment type="function">
    <text evidence="2">Removal of H(2)O(2), oxidation of toxic reductants, biosynthesis and degradation of lignin, suberization, auxin catabolism, response to environmental stresses such as wounding, pathogen attack and oxidative stress. These functions might be dependent on each isozyme/isoform in each plant tissue.</text>
</comment>
<proteinExistence type="inferred from homology"/>
<keyword evidence="11" id="KW-0560">Oxidoreductase</keyword>
<feature type="binding site" evidence="16">
    <location>
        <position position="282"/>
    </location>
    <ligand>
        <name>Ca(2+)</name>
        <dbReference type="ChEBI" id="CHEBI:29108"/>
        <label>2</label>
    </ligand>
</feature>
<dbReference type="InterPro" id="IPR002016">
    <property type="entry name" value="Haem_peroxidase"/>
</dbReference>
<dbReference type="CDD" id="cd00693">
    <property type="entry name" value="secretory_peroxidase"/>
    <property type="match status" value="1"/>
</dbReference>
<evidence type="ECO:0000256" key="5">
    <source>
        <dbReference type="ARBA" id="ARBA00022525"/>
    </source>
</evidence>
<comment type="cofactor">
    <cofactor evidence="16">
        <name>heme b</name>
        <dbReference type="ChEBI" id="CHEBI:60344"/>
    </cofactor>
    <text evidence="16">Binds 1 heme b (iron(II)-protoporphyrin IX) group per subunit.</text>
</comment>
<dbReference type="GO" id="GO:0020037">
    <property type="term" value="F:heme binding"/>
    <property type="evidence" value="ECO:0007669"/>
    <property type="project" value="InterPro"/>
</dbReference>
<feature type="binding site" evidence="16">
    <location>
        <position position="118"/>
    </location>
    <ligand>
        <name>Ca(2+)</name>
        <dbReference type="ChEBI" id="CHEBI:29108"/>
        <label>1</label>
    </ligand>
</feature>
<evidence type="ECO:0000256" key="2">
    <source>
        <dbReference type="ARBA" id="ARBA00002322"/>
    </source>
</evidence>
<evidence type="ECO:0000256" key="4">
    <source>
        <dbReference type="ARBA" id="ARBA00012313"/>
    </source>
</evidence>
<organism evidence="20 21">
    <name type="scientific">Carya illinoinensis</name>
    <name type="common">Pecan</name>
    <dbReference type="NCBI Taxonomy" id="32201"/>
    <lineage>
        <taxon>Eukaryota</taxon>
        <taxon>Viridiplantae</taxon>
        <taxon>Streptophyta</taxon>
        <taxon>Embryophyta</taxon>
        <taxon>Tracheophyta</taxon>
        <taxon>Spermatophyta</taxon>
        <taxon>Magnoliopsida</taxon>
        <taxon>eudicotyledons</taxon>
        <taxon>Gunneridae</taxon>
        <taxon>Pentapetalae</taxon>
        <taxon>rosids</taxon>
        <taxon>fabids</taxon>
        <taxon>Fagales</taxon>
        <taxon>Juglandaceae</taxon>
        <taxon>Carya</taxon>
    </lineage>
</organism>
<evidence type="ECO:0000256" key="14">
    <source>
        <dbReference type="ARBA" id="ARBA00023324"/>
    </source>
</evidence>
<feature type="binding site" evidence="16">
    <location>
        <position position="107"/>
    </location>
    <ligand>
        <name>Ca(2+)</name>
        <dbReference type="ChEBI" id="CHEBI:29108"/>
        <label>1</label>
    </ligand>
</feature>
<keyword evidence="9 18" id="KW-0732">Signal</keyword>
<evidence type="ECO:0000256" key="3">
    <source>
        <dbReference type="ARBA" id="ARBA00006873"/>
    </source>
</evidence>
<keyword evidence="12 16" id="KW-0408">Iron</keyword>
<name>A0A922AP21_CARIL</name>
<feature type="binding site" evidence="15">
    <location>
        <position position="190"/>
    </location>
    <ligand>
        <name>substrate</name>
    </ligand>
</feature>
<feature type="binding site" evidence="16">
    <location>
        <position position="105"/>
    </location>
    <ligand>
        <name>Ca(2+)</name>
        <dbReference type="ChEBI" id="CHEBI:29108"/>
        <label>1</label>
    </ligand>
</feature>
<evidence type="ECO:0000256" key="13">
    <source>
        <dbReference type="ARBA" id="ARBA00023157"/>
    </source>
</evidence>
<reference evidence="20" key="1">
    <citation type="submission" date="2021-01" db="EMBL/GenBank/DDBJ databases">
        <authorList>
            <person name="Lovell J.T."/>
            <person name="Bentley N."/>
            <person name="Bhattarai G."/>
            <person name="Jenkins J.W."/>
            <person name="Sreedasyam A."/>
            <person name="Alarcon Y."/>
            <person name="Bock C."/>
            <person name="Boston L."/>
            <person name="Carlson J."/>
            <person name="Cervantes K."/>
            <person name="Clermont K."/>
            <person name="Krom N."/>
            <person name="Kubenka K."/>
            <person name="Mamidi S."/>
            <person name="Mattison C."/>
            <person name="Monteros M."/>
            <person name="Pisani C."/>
            <person name="Plott C."/>
            <person name="Rajasekar S."/>
            <person name="Rhein H.S."/>
            <person name="Rohla C."/>
            <person name="Song M."/>
            <person name="Hilaire R.S."/>
            <person name="Shu S."/>
            <person name="Wells L."/>
            <person name="Wang X."/>
            <person name="Webber J."/>
            <person name="Heerema R.J."/>
            <person name="Klein P."/>
            <person name="Conner P."/>
            <person name="Grauke L."/>
            <person name="Grimwood J."/>
            <person name="Schmutz J."/>
            <person name="Randall J.J."/>
        </authorList>
    </citation>
    <scope>NUCLEOTIDE SEQUENCE</scope>
    <source>
        <tissue evidence="20">Leaf</tissue>
    </source>
</reference>
<evidence type="ECO:0000259" key="19">
    <source>
        <dbReference type="PROSITE" id="PS50873"/>
    </source>
</evidence>
<dbReference type="Proteomes" id="UP000811246">
    <property type="component" value="Chromosome 13"/>
</dbReference>
<dbReference type="GO" id="GO:0140825">
    <property type="term" value="F:lactoperoxidase activity"/>
    <property type="evidence" value="ECO:0007669"/>
    <property type="project" value="UniProtKB-EC"/>
</dbReference>
<gene>
    <name evidence="20" type="ORF">I3842_13G133400</name>
</gene>
<dbReference type="GO" id="GO:0046872">
    <property type="term" value="F:metal ion binding"/>
    <property type="evidence" value="ECO:0007669"/>
    <property type="project" value="UniProtKB-KW"/>
</dbReference>
<dbReference type="PROSITE" id="PS50873">
    <property type="entry name" value="PEROXIDASE_4"/>
    <property type="match status" value="1"/>
</dbReference>
<feature type="binding site" evidence="16">
    <location>
        <position position="221"/>
    </location>
    <ligand>
        <name>Ca(2+)</name>
        <dbReference type="ChEBI" id="CHEBI:29108"/>
        <label>2</label>
    </ligand>
</feature>
<feature type="disulfide bond" evidence="17">
    <location>
        <begin position="227"/>
        <end position="259"/>
    </location>
</feature>
<comment type="cofactor">
    <cofactor evidence="16">
        <name>Ca(2+)</name>
        <dbReference type="ChEBI" id="CHEBI:29108"/>
    </cofactor>
    <text evidence="16">Binds 2 calcium ions per subunit.</text>
</comment>
<dbReference type="InterPro" id="IPR019793">
    <property type="entry name" value="Peroxidases_heam-ligand_BS"/>
</dbReference>
<evidence type="ECO:0000256" key="15">
    <source>
        <dbReference type="PIRSR" id="PIRSR600823-2"/>
    </source>
</evidence>
<evidence type="ECO:0000313" key="21">
    <source>
        <dbReference type="Proteomes" id="UP000811246"/>
    </source>
</evidence>
<dbReference type="EC" id="1.11.1.7" evidence="4"/>
<sequence>MTSTVTNAVLALALGLIFLSLAGQCYAGSSAALEVEFYKGKCGIFDVESIVAGLVKAKFFKGLQLRRTDCTPTASPDCKKYFPYAHAIPRLLCSVGGLALVLSKGCDASLLLIGGSSERFAPPNLSVRGHEFIDEVKDAVESFCPGLVSCVDIIAIATRDAISLSGGGRYRVETGRRDGFNSLAENVDLPGPQIPVSESIAAFTRKGLNVTDMVYLLGGHTVGVAHCLFFQDRLYNFQNTGRPDPTMDLELVRSLRSRCPQESTGKNIVSLDQNFLSSFIVDNSFYKQILGKRAVLQIDQQLALDPSTRDIVTTMASGRASDFGNNFGEAMVKMGAIQVLAGTEGEIRKSCSFIN</sequence>
<dbReference type="EMBL" id="CM031837">
    <property type="protein sequence ID" value="KAG6682307.1"/>
    <property type="molecule type" value="Genomic_DNA"/>
</dbReference>
<keyword evidence="10 16" id="KW-0106">Calcium</keyword>
<evidence type="ECO:0000256" key="16">
    <source>
        <dbReference type="PIRSR" id="PIRSR600823-3"/>
    </source>
</evidence>
<evidence type="ECO:0000256" key="6">
    <source>
        <dbReference type="ARBA" id="ARBA00022559"/>
    </source>
</evidence>
<dbReference type="PROSITE" id="PS00435">
    <property type="entry name" value="PEROXIDASE_1"/>
    <property type="match status" value="1"/>
</dbReference>
<keyword evidence="6" id="KW-0575">Peroxidase</keyword>
<dbReference type="Pfam" id="PF00141">
    <property type="entry name" value="peroxidase"/>
    <property type="match status" value="1"/>
</dbReference>
<feature type="binding site" evidence="16">
    <location>
        <position position="109"/>
    </location>
    <ligand>
        <name>Ca(2+)</name>
        <dbReference type="ChEBI" id="CHEBI:29108"/>
        <label>1</label>
    </ligand>
</feature>
<dbReference type="PANTHER" id="PTHR31517">
    <property type="match status" value="1"/>
</dbReference>